<comment type="caution">
    <text evidence="1">The sequence shown here is derived from an EMBL/GenBank/DDBJ whole genome shotgun (WGS) entry which is preliminary data.</text>
</comment>
<name>A0A0F9LQ75_9ZZZZ</name>
<dbReference type="EMBL" id="LAZR01011919">
    <property type="protein sequence ID" value="KKM53802.1"/>
    <property type="molecule type" value="Genomic_DNA"/>
</dbReference>
<reference evidence="1" key="1">
    <citation type="journal article" date="2015" name="Nature">
        <title>Complex archaea that bridge the gap between prokaryotes and eukaryotes.</title>
        <authorList>
            <person name="Spang A."/>
            <person name="Saw J.H."/>
            <person name="Jorgensen S.L."/>
            <person name="Zaremba-Niedzwiedzka K."/>
            <person name="Martijn J."/>
            <person name="Lind A.E."/>
            <person name="van Eijk R."/>
            <person name="Schleper C."/>
            <person name="Guy L."/>
            <person name="Ettema T.J."/>
        </authorList>
    </citation>
    <scope>NUCLEOTIDE SEQUENCE</scope>
</reference>
<accession>A0A0F9LQ75</accession>
<gene>
    <name evidence="1" type="ORF">LCGC14_1554040</name>
</gene>
<sequence length="249" mass="26065">MGSSHELPGRGTVRQTLRRRILLTPDHAIYLPGGKTISGSTSRDPLNTGDVQYLRAGLLMGKITSGGKYAPSIMGVLTTAYDKDSSTGASGVIQVSAATATEMVRRTGATGTFRILGPPTANATTATETFAATAINVTTGVVSISGSFLAADYVAGSFIQPNDGSQTPLGLLDDGDPLKVTDVDEANVDVQLSRFLIGGVLDASQVINWPSDTSLQNWVRAVLNGGVVDLNMTTAEQPARGPFIFDDRY</sequence>
<evidence type="ECO:0000313" key="1">
    <source>
        <dbReference type="EMBL" id="KKM53802.1"/>
    </source>
</evidence>
<protein>
    <submittedName>
        <fullName evidence="1">Uncharacterized protein</fullName>
    </submittedName>
</protein>
<dbReference type="AlphaFoldDB" id="A0A0F9LQ75"/>
<proteinExistence type="predicted"/>
<organism evidence="1">
    <name type="scientific">marine sediment metagenome</name>
    <dbReference type="NCBI Taxonomy" id="412755"/>
    <lineage>
        <taxon>unclassified sequences</taxon>
        <taxon>metagenomes</taxon>
        <taxon>ecological metagenomes</taxon>
    </lineage>
</organism>